<dbReference type="InterPro" id="IPR020476">
    <property type="entry name" value="Nudix_hydrolase"/>
</dbReference>
<dbReference type="Pfam" id="PF00293">
    <property type="entry name" value="NUDIX"/>
    <property type="match status" value="1"/>
</dbReference>
<evidence type="ECO:0000256" key="6">
    <source>
        <dbReference type="ARBA" id="ARBA00023211"/>
    </source>
</evidence>
<dbReference type="PRINTS" id="PR00502">
    <property type="entry name" value="NUDIXFAMILY"/>
</dbReference>
<comment type="caution">
    <text evidence="10">The sequence shown here is derived from an EMBL/GenBank/DDBJ whole genome shotgun (WGS) entry which is preliminary data.</text>
</comment>
<keyword evidence="4 7" id="KW-0378">Hydrolase</keyword>
<dbReference type="GO" id="GO:0010945">
    <property type="term" value="F:coenzyme A diphosphatase activity"/>
    <property type="evidence" value="ECO:0007669"/>
    <property type="project" value="InterPro"/>
</dbReference>
<dbReference type="AlphaFoldDB" id="A0AA41ZHP1"/>
<proteinExistence type="inferred from homology"/>
<organism evidence="10 11">
    <name type="scientific">Larsenimonas rhizosphaerae</name>
    <dbReference type="NCBI Taxonomy" id="2944682"/>
    <lineage>
        <taxon>Bacteria</taxon>
        <taxon>Pseudomonadati</taxon>
        <taxon>Pseudomonadota</taxon>
        <taxon>Gammaproteobacteria</taxon>
        <taxon>Oceanospirillales</taxon>
        <taxon>Halomonadaceae</taxon>
        <taxon>Larsenimonas</taxon>
    </lineage>
</organism>
<dbReference type="InterPro" id="IPR045121">
    <property type="entry name" value="CoAse"/>
</dbReference>
<evidence type="ECO:0000313" key="10">
    <source>
        <dbReference type="EMBL" id="MCX2524881.1"/>
    </source>
</evidence>
<evidence type="ECO:0000256" key="4">
    <source>
        <dbReference type="ARBA" id="ARBA00022801"/>
    </source>
</evidence>
<dbReference type="GO" id="GO:0046872">
    <property type="term" value="F:metal ion binding"/>
    <property type="evidence" value="ECO:0007669"/>
    <property type="project" value="UniProtKB-KW"/>
</dbReference>
<dbReference type="InterPro" id="IPR015797">
    <property type="entry name" value="NUDIX_hydrolase-like_dom_sf"/>
</dbReference>
<keyword evidence="6" id="KW-0464">Manganese</keyword>
<comment type="similarity">
    <text evidence="7">Belongs to the Nudix hydrolase family.</text>
</comment>
<evidence type="ECO:0000313" key="11">
    <source>
        <dbReference type="Proteomes" id="UP001165678"/>
    </source>
</evidence>
<dbReference type="PANTHER" id="PTHR12992">
    <property type="entry name" value="NUDIX HYDROLASE"/>
    <property type="match status" value="1"/>
</dbReference>
<comment type="cofactor">
    <cofactor evidence="1">
        <name>Mn(2+)</name>
        <dbReference type="ChEBI" id="CHEBI:29035"/>
    </cofactor>
</comment>
<keyword evidence="3" id="KW-0479">Metal-binding</keyword>
<dbReference type="RefSeq" id="WP_250939102.1">
    <property type="nucleotide sequence ID" value="NZ_JAMLJK010000003.1"/>
</dbReference>
<dbReference type="InterPro" id="IPR000086">
    <property type="entry name" value="NUDIX_hydrolase_dom"/>
</dbReference>
<evidence type="ECO:0000256" key="3">
    <source>
        <dbReference type="ARBA" id="ARBA00022723"/>
    </source>
</evidence>
<dbReference type="Proteomes" id="UP001165678">
    <property type="component" value="Unassembled WGS sequence"/>
</dbReference>
<accession>A0AA41ZHP1</accession>
<evidence type="ECO:0000256" key="7">
    <source>
        <dbReference type="RuleBase" id="RU003476"/>
    </source>
</evidence>
<dbReference type="SUPFAM" id="SSF55811">
    <property type="entry name" value="Nudix"/>
    <property type="match status" value="1"/>
</dbReference>
<feature type="domain" description="Nudix hydrolase" evidence="9">
    <location>
        <begin position="21"/>
        <end position="151"/>
    </location>
</feature>
<dbReference type="InterPro" id="IPR020084">
    <property type="entry name" value="NUDIX_hydrolase_CS"/>
</dbReference>
<evidence type="ECO:0000256" key="2">
    <source>
        <dbReference type="ARBA" id="ARBA00001946"/>
    </source>
</evidence>
<feature type="region of interest" description="Disordered" evidence="8">
    <location>
        <begin position="190"/>
        <end position="213"/>
    </location>
</feature>
<dbReference type="PROSITE" id="PS51462">
    <property type="entry name" value="NUDIX"/>
    <property type="match status" value="1"/>
</dbReference>
<reference evidence="10" key="1">
    <citation type="submission" date="2022-11" db="EMBL/GenBank/DDBJ databases">
        <title>Larsenimonas rhizosphaerae sp. nov., isolated from a tidal mudflat.</title>
        <authorList>
            <person name="Lee S.D."/>
            <person name="Kim I.S."/>
        </authorList>
    </citation>
    <scope>NUCLEOTIDE SEQUENCE</scope>
    <source>
        <strain evidence="10">GH2-1</strain>
    </source>
</reference>
<dbReference type="PROSITE" id="PS00893">
    <property type="entry name" value="NUDIX_BOX"/>
    <property type="match status" value="1"/>
</dbReference>
<dbReference type="PANTHER" id="PTHR12992:SF11">
    <property type="entry name" value="MITOCHONDRIAL COENZYME A DIPHOSPHATASE NUDT8"/>
    <property type="match status" value="1"/>
</dbReference>
<evidence type="ECO:0000259" key="9">
    <source>
        <dbReference type="PROSITE" id="PS51462"/>
    </source>
</evidence>
<keyword evidence="5" id="KW-0460">Magnesium</keyword>
<evidence type="ECO:0000256" key="8">
    <source>
        <dbReference type="SAM" id="MobiDB-lite"/>
    </source>
</evidence>
<protein>
    <submittedName>
        <fullName evidence="10">CoA pyrophosphatase</fullName>
    </submittedName>
</protein>
<dbReference type="EMBL" id="JAPIVE010000003">
    <property type="protein sequence ID" value="MCX2524881.1"/>
    <property type="molecule type" value="Genomic_DNA"/>
</dbReference>
<comment type="cofactor">
    <cofactor evidence="2">
        <name>Mg(2+)</name>
        <dbReference type="ChEBI" id="CHEBI:18420"/>
    </cofactor>
</comment>
<dbReference type="Gene3D" id="3.90.79.10">
    <property type="entry name" value="Nucleoside Triphosphate Pyrophosphohydrolase"/>
    <property type="match status" value="1"/>
</dbReference>
<sequence>MLKTLEQRLQAYHPQRIKGERPRAAVLIPLHDEPEPRLLLTQRSARLSSHAGQVAFPGGKLDPGETLEECALRETEEEIGLPRTSITLIGRLSDCISINGIIVTPFVGLIPAQPTLAINPAEIDRLLEIPLARLIDDDRAWTDVIELDNADTLYVPSYTVADTQLWGLSAMMIIELLRVGFHVDVSLSHPPTAGDLRPRPPRRKRPYQQDTDS</sequence>
<keyword evidence="11" id="KW-1185">Reference proteome</keyword>
<dbReference type="CDD" id="cd03426">
    <property type="entry name" value="NUDIX_CoAse_Nudt7"/>
    <property type="match status" value="1"/>
</dbReference>
<evidence type="ECO:0000256" key="5">
    <source>
        <dbReference type="ARBA" id="ARBA00022842"/>
    </source>
</evidence>
<name>A0AA41ZHP1_9GAMM</name>
<evidence type="ECO:0000256" key="1">
    <source>
        <dbReference type="ARBA" id="ARBA00001936"/>
    </source>
</evidence>
<gene>
    <name evidence="10" type="ORF">OQ287_11575</name>
</gene>